<dbReference type="SMART" id="SM00062">
    <property type="entry name" value="PBPb"/>
    <property type="match status" value="1"/>
</dbReference>
<dbReference type="SMART" id="SM00388">
    <property type="entry name" value="HisKA"/>
    <property type="match status" value="1"/>
</dbReference>
<gene>
    <name evidence="11" type="ORF">DW712_05285</name>
</gene>
<feature type="chain" id="PRO_5019497884" description="histidine kinase" evidence="8">
    <location>
        <begin position="29"/>
        <end position="786"/>
    </location>
</feature>
<dbReference type="RefSeq" id="WP_118221148.1">
    <property type="nucleotide sequence ID" value="NZ_CABJDN010000004.1"/>
</dbReference>
<evidence type="ECO:0000256" key="3">
    <source>
        <dbReference type="ARBA" id="ARBA00022553"/>
    </source>
</evidence>
<evidence type="ECO:0000256" key="7">
    <source>
        <dbReference type="SAM" id="Phobius"/>
    </source>
</evidence>
<evidence type="ECO:0000256" key="8">
    <source>
        <dbReference type="SAM" id="SignalP"/>
    </source>
</evidence>
<dbReference type="EMBL" id="QSKV01000003">
    <property type="protein sequence ID" value="RHE93494.1"/>
    <property type="molecule type" value="Genomic_DNA"/>
</dbReference>
<keyword evidence="7" id="KW-0472">Membrane</keyword>
<feature type="domain" description="PAC" evidence="10">
    <location>
        <begin position="493"/>
        <end position="549"/>
    </location>
</feature>
<name>A0A414LFS0_9BACE</name>
<dbReference type="SMART" id="SM00387">
    <property type="entry name" value="HATPase_c"/>
    <property type="match status" value="1"/>
</dbReference>
<comment type="catalytic activity">
    <reaction evidence="1">
        <text>ATP + protein L-histidine = ADP + protein N-phospho-L-histidine.</text>
        <dbReference type="EC" id="2.7.13.3"/>
    </reaction>
</comment>
<dbReference type="InterPro" id="IPR004358">
    <property type="entry name" value="Sig_transdc_His_kin-like_C"/>
</dbReference>
<keyword evidence="7" id="KW-1133">Transmembrane helix</keyword>
<reference evidence="11 12" key="1">
    <citation type="submission" date="2018-08" db="EMBL/GenBank/DDBJ databases">
        <title>A genome reference for cultivated species of the human gut microbiota.</title>
        <authorList>
            <person name="Zou Y."/>
            <person name="Xue W."/>
            <person name="Luo G."/>
        </authorList>
    </citation>
    <scope>NUCLEOTIDE SEQUENCE [LARGE SCALE GENOMIC DNA]</scope>
    <source>
        <strain evidence="11 12">AM27-17</strain>
    </source>
</reference>
<dbReference type="InterPro" id="IPR050736">
    <property type="entry name" value="Sensor_HK_Regulatory"/>
</dbReference>
<dbReference type="Pfam" id="PF02518">
    <property type="entry name" value="HATPase_c"/>
    <property type="match status" value="1"/>
</dbReference>
<feature type="signal peptide" evidence="8">
    <location>
        <begin position="1"/>
        <end position="28"/>
    </location>
</feature>
<keyword evidence="8" id="KW-0732">Signal</keyword>
<dbReference type="PROSITE" id="PS50113">
    <property type="entry name" value="PAC"/>
    <property type="match status" value="1"/>
</dbReference>
<keyword evidence="7" id="KW-0812">Transmembrane</keyword>
<feature type="transmembrane region" description="Helical" evidence="7">
    <location>
        <begin position="259"/>
        <end position="281"/>
    </location>
</feature>
<dbReference type="AlphaFoldDB" id="A0A414LFS0"/>
<evidence type="ECO:0000259" key="10">
    <source>
        <dbReference type="PROSITE" id="PS50113"/>
    </source>
</evidence>
<dbReference type="EC" id="2.7.13.3" evidence="2"/>
<keyword evidence="4" id="KW-0808">Transferase</keyword>
<dbReference type="InterPro" id="IPR001638">
    <property type="entry name" value="Solute-binding_3/MltF_N"/>
</dbReference>
<evidence type="ECO:0000256" key="6">
    <source>
        <dbReference type="ARBA" id="ARBA00023012"/>
    </source>
</evidence>
<evidence type="ECO:0000313" key="12">
    <source>
        <dbReference type="Proteomes" id="UP000285650"/>
    </source>
</evidence>
<dbReference type="PROSITE" id="PS50109">
    <property type="entry name" value="HIS_KIN"/>
    <property type="match status" value="1"/>
</dbReference>
<dbReference type="Gene3D" id="3.30.450.20">
    <property type="entry name" value="PAS domain"/>
    <property type="match status" value="1"/>
</dbReference>
<dbReference type="CDD" id="cd13704">
    <property type="entry name" value="PBP2_HisK"/>
    <property type="match status" value="1"/>
</dbReference>
<feature type="domain" description="Histidine kinase" evidence="9">
    <location>
        <begin position="567"/>
        <end position="778"/>
    </location>
</feature>
<dbReference type="Gene3D" id="3.30.565.10">
    <property type="entry name" value="Histidine kinase-like ATPase, C-terminal domain"/>
    <property type="match status" value="1"/>
</dbReference>
<dbReference type="Pfam" id="PF00512">
    <property type="entry name" value="HisKA"/>
    <property type="match status" value="1"/>
</dbReference>
<dbReference type="InterPro" id="IPR005467">
    <property type="entry name" value="His_kinase_dom"/>
</dbReference>
<dbReference type="InterPro" id="IPR000700">
    <property type="entry name" value="PAS-assoc_C"/>
</dbReference>
<dbReference type="SUPFAM" id="SSF53850">
    <property type="entry name" value="Periplasmic binding protein-like II"/>
    <property type="match status" value="1"/>
</dbReference>
<dbReference type="PANTHER" id="PTHR43711:SF31">
    <property type="entry name" value="HISTIDINE KINASE"/>
    <property type="match status" value="1"/>
</dbReference>
<dbReference type="PANTHER" id="PTHR43711">
    <property type="entry name" value="TWO-COMPONENT HISTIDINE KINASE"/>
    <property type="match status" value="1"/>
</dbReference>
<sequence length="786" mass="89932">MYKIVKKRFWFLLSVMLFEVAGTGTAQAIPSERLVIKGDWAFPPYEFINDNGEPDGFNVELIRAIMKEVGLPYELSLEYWPDVVEEYSKKKVDLITGIMYSNRRAQQFKFGAIHTFVYLNVVFRKGRAPMSGLKELAGLQVIVQKGAITQEKMEEEMPHAHLVVVPDMNEGLRLLAEGKYDVAMCNQEMARSIIYKQGFSNLDMSELNLPPEEYCFAGNNDSLLTVIDNTFYRLQRNGEYDRIFNKWFSIPAKKGIPRWLYFALGILVLAVLIGYLFIILLRKQVKKANREAKQENLKLSLAIKGSNIIFWEFDALAANYKTYNDPANGYDETTLLSLEEYRRRMGKSSQMEPYITMMLEGRDESYSINVSVKLPGDNKQSHFNITGTPFEKDPLTGRVIKYVGFRRDNTEIVKLNSEVNEYVRKMRYVFYHSNILMWDYNLSSQTIKLDNGDEGSQKTMAVETLLQNMVVPSQQEKVRQFRNLLEKGLEENFTVQWELLPLEGSEYPDTRHVIINGMSIRDASGKITAYSGLRRDITDLIRTQHKLELETERALQSDKLKSAFLANMSHEIRTPLNAIVGFSGLLQETVDAEERAEYIRIINANNELLLNLINDILDLSRIESGEVTLHREVFDWAAYFVSLSASLQQRSTNPEVQFITESPYAECKVCLDRSRLAQICTNFTTNSIKHTHKGYIKVGYVYVDGGIRIYTEDTGNGIPAEKQYLVFQRFEKLNPFVQGTGLGLSICKAIVDACGGKIGFTSQEGEGSKFWAWIPCEAEIILKEYA</sequence>
<evidence type="ECO:0000256" key="2">
    <source>
        <dbReference type="ARBA" id="ARBA00012438"/>
    </source>
</evidence>
<organism evidence="11 12">
    <name type="scientific">Bacteroides intestinalis</name>
    <dbReference type="NCBI Taxonomy" id="329854"/>
    <lineage>
        <taxon>Bacteria</taxon>
        <taxon>Pseudomonadati</taxon>
        <taxon>Bacteroidota</taxon>
        <taxon>Bacteroidia</taxon>
        <taxon>Bacteroidales</taxon>
        <taxon>Bacteroidaceae</taxon>
        <taxon>Bacteroides</taxon>
    </lineage>
</organism>
<keyword evidence="6" id="KW-0902">Two-component regulatory system</keyword>
<evidence type="ECO:0000256" key="4">
    <source>
        <dbReference type="ARBA" id="ARBA00022679"/>
    </source>
</evidence>
<dbReference type="Gene3D" id="3.40.190.10">
    <property type="entry name" value="Periplasmic binding protein-like II"/>
    <property type="match status" value="2"/>
</dbReference>
<keyword evidence="3" id="KW-0597">Phosphoprotein</keyword>
<dbReference type="GO" id="GO:0000155">
    <property type="term" value="F:phosphorelay sensor kinase activity"/>
    <property type="evidence" value="ECO:0007669"/>
    <property type="project" value="InterPro"/>
</dbReference>
<dbReference type="CDD" id="cd00082">
    <property type="entry name" value="HisKA"/>
    <property type="match status" value="1"/>
</dbReference>
<dbReference type="Gene3D" id="1.10.287.130">
    <property type="match status" value="1"/>
</dbReference>
<dbReference type="SUPFAM" id="SSF47384">
    <property type="entry name" value="Homodimeric domain of signal transducing histidine kinase"/>
    <property type="match status" value="1"/>
</dbReference>
<dbReference type="InterPro" id="IPR003661">
    <property type="entry name" value="HisK_dim/P_dom"/>
</dbReference>
<dbReference type="InterPro" id="IPR036097">
    <property type="entry name" value="HisK_dim/P_sf"/>
</dbReference>
<proteinExistence type="predicted"/>
<keyword evidence="5" id="KW-0418">Kinase</keyword>
<dbReference type="Proteomes" id="UP000285650">
    <property type="component" value="Unassembled WGS sequence"/>
</dbReference>
<evidence type="ECO:0000259" key="9">
    <source>
        <dbReference type="PROSITE" id="PS50109"/>
    </source>
</evidence>
<dbReference type="InterPro" id="IPR003594">
    <property type="entry name" value="HATPase_dom"/>
</dbReference>
<dbReference type="SUPFAM" id="SSF55874">
    <property type="entry name" value="ATPase domain of HSP90 chaperone/DNA topoisomerase II/histidine kinase"/>
    <property type="match status" value="1"/>
</dbReference>
<evidence type="ECO:0000256" key="5">
    <source>
        <dbReference type="ARBA" id="ARBA00022777"/>
    </source>
</evidence>
<evidence type="ECO:0000256" key="1">
    <source>
        <dbReference type="ARBA" id="ARBA00000085"/>
    </source>
</evidence>
<dbReference type="PRINTS" id="PR00344">
    <property type="entry name" value="BCTRLSENSOR"/>
</dbReference>
<dbReference type="Pfam" id="PF00497">
    <property type="entry name" value="SBP_bac_3"/>
    <property type="match status" value="1"/>
</dbReference>
<evidence type="ECO:0000313" key="11">
    <source>
        <dbReference type="EMBL" id="RHE93494.1"/>
    </source>
</evidence>
<dbReference type="InterPro" id="IPR036890">
    <property type="entry name" value="HATPase_C_sf"/>
</dbReference>
<accession>A0A414LFS0</accession>
<protein>
    <recommendedName>
        <fullName evidence="2">histidine kinase</fullName>
        <ecNumber evidence="2">2.7.13.3</ecNumber>
    </recommendedName>
</protein>
<comment type="caution">
    <text evidence="11">The sequence shown here is derived from an EMBL/GenBank/DDBJ whole genome shotgun (WGS) entry which is preliminary data.</text>
</comment>